<evidence type="ECO:0000313" key="4">
    <source>
        <dbReference type="EMBL" id="KAJ7025839.1"/>
    </source>
</evidence>
<dbReference type="EMBL" id="JARJCM010000148">
    <property type="protein sequence ID" value="KAJ7025839.1"/>
    <property type="molecule type" value="Genomic_DNA"/>
</dbReference>
<reference evidence="4" key="1">
    <citation type="submission" date="2023-03" db="EMBL/GenBank/DDBJ databases">
        <title>Massive genome expansion in bonnet fungi (Mycena s.s.) driven by repeated elements and novel gene families across ecological guilds.</title>
        <authorList>
            <consortium name="Lawrence Berkeley National Laboratory"/>
            <person name="Harder C.B."/>
            <person name="Miyauchi S."/>
            <person name="Viragh M."/>
            <person name="Kuo A."/>
            <person name="Thoen E."/>
            <person name="Andreopoulos B."/>
            <person name="Lu D."/>
            <person name="Skrede I."/>
            <person name="Drula E."/>
            <person name="Henrissat B."/>
            <person name="Morin E."/>
            <person name="Kohler A."/>
            <person name="Barry K."/>
            <person name="LaButti K."/>
            <person name="Morin E."/>
            <person name="Salamov A."/>
            <person name="Lipzen A."/>
            <person name="Mereny Z."/>
            <person name="Hegedus B."/>
            <person name="Baldrian P."/>
            <person name="Stursova M."/>
            <person name="Weitz H."/>
            <person name="Taylor A."/>
            <person name="Grigoriev I.V."/>
            <person name="Nagy L.G."/>
            <person name="Martin F."/>
            <person name="Kauserud H."/>
        </authorList>
    </citation>
    <scope>NUCLEOTIDE SEQUENCE</scope>
    <source>
        <strain evidence="4">CBHHK200</strain>
    </source>
</reference>
<keyword evidence="5" id="KW-1185">Reference proteome</keyword>
<name>A0AAD6WYM0_9AGAR</name>
<evidence type="ECO:0000313" key="2">
    <source>
        <dbReference type="EMBL" id="KAJ7025837.1"/>
    </source>
</evidence>
<sequence length="1169" mass="129597">MSVFDPPTMLEILKASAGGIPAQKKFVEDWKASVKGRLTTWLNSRGDDAQLKIQLEWEANIVQYVDFLHKKTTVHANKKHSTGPPPLPLGIPILGPRFIPPGLHTAKKRDPLTVNPSVLYIRPLNIVHPFYYDISACPQCDSTDIKWDSWTGAGSRDVHGLRCEEKALGFQLRCNPCKAKYGAGGTHFGARNLEGEKLGFSFATTNSIFWDRVEHWKVPRGVPIFLYRSALTRELFDFIVELRPSTTSGRLADNVQQLHLLEYKQRHLEYLEEYKTRLVPGIGPDKCKLKAFSAPYDASGYNDKSITDDLITSIFLAFSTRTRIEECGKYLRTLTGILLSFSSCITTQFAAATCINLDQTFKAAAKASVVDDTKARVKLMKGGILSIVNEINLIISWRFCQSGAAAEIVEQLEGLKARFDFLNIDYPISVTVDNCCTVANKIHSVWAAIKVLLDVYHFIMRYAAGILNGAQNPHRKEVLKDVRDAIIKTPATKDGPAKYWLQAEQETRLAAAFDKWTARGGVWSAAAHNIHGAQMQHVRKGCLHRENQDLPSDGSRIEGSHKGWNSIQRSHASGLEMQTALSHDFVMRRNIRVALNGKASAPTAFVKSTHGSHHVSLVDHTAMTWNNLLAAAGGSAAASNLHPLPRLPDVQSGEKFGLVRSEHTESFGGLFTIKQEPEEEDEDFIKELNSEEREDLVQELGLDAALFTKPLTSPSTPAPASVIDVDIAEISAIKLHPNSSKDDSGSASAPTGEQMPNISTERVGKRKAILEPDHSSLATSSGNNEPREAKKVRLEPPPASQEYFCPSYIHSIQLFAPQIHPLFRRPSMPPLSEPNAPASVQPAVSSKLTVEQLTAPLPRSNLFPTLTRSQQLFQSLTGTDPRSLKIHKGAEFFLLMDMRVQLQLKSFEMTPKRWVEFTDAYNLRLETLPKVAGHTFVAKNPRALLEKIGEVEGQIISRIAKNDFKSVTSGTEGFWKKHCFAVAFIKAESSESETPTASASTDKSKPTHGLNWYILQRKAQTCTRCKAVKYPGGAGAPENHRRAFCSDGFKPTLTDDTPAAWPQPLGVFSNGDEFHPFAFLTNVRELHKELVVEAVNPRDLSLEQDAFQALLQDRMVINPMNGAVMWRMFTAFNVPAADNVPENLFVDYNGARHLYINSLSDTDLVAATQ</sequence>
<dbReference type="EMBL" id="JARJCM010000148">
    <property type="protein sequence ID" value="KAJ7025837.1"/>
    <property type="molecule type" value="Genomic_DNA"/>
</dbReference>
<dbReference type="EMBL" id="JARJCM010000148">
    <property type="protein sequence ID" value="KAJ7025838.1"/>
    <property type="molecule type" value="Genomic_DNA"/>
</dbReference>
<accession>A0AAD6WYM0</accession>
<dbReference type="Proteomes" id="UP001218188">
    <property type="component" value="Unassembled WGS sequence"/>
</dbReference>
<dbReference type="AlphaFoldDB" id="A0AAD6WYM0"/>
<proteinExistence type="predicted"/>
<evidence type="ECO:0000313" key="5">
    <source>
        <dbReference type="Proteomes" id="UP001218188"/>
    </source>
</evidence>
<organism evidence="4 5">
    <name type="scientific">Mycena alexandri</name>
    <dbReference type="NCBI Taxonomy" id="1745969"/>
    <lineage>
        <taxon>Eukaryota</taxon>
        <taxon>Fungi</taxon>
        <taxon>Dikarya</taxon>
        <taxon>Basidiomycota</taxon>
        <taxon>Agaricomycotina</taxon>
        <taxon>Agaricomycetes</taxon>
        <taxon>Agaricomycetidae</taxon>
        <taxon>Agaricales</taxon>
        <taxon>Marasmiineae</taxon>
        <taxon>Mycenaceae</taxon>
        <taxon>Mycena</taxon>
    </lineage>
</organism>
<feature type="region of interest" description="Disordered" evidence="1">
    <location>
        <begin position="734"/>
        <end position="795"/>
    </location>
</feature>
<gene>
    <name evidence="2" type="ORF">C8F04DRAFT_1191121</name>
    <name evidence="3" type="ORF">C8F04DRAFT_1191122</name>
    <name evidence="4" type="ORF">C8F04DRAFT_1191123</name>
</gene>
<evidence type="ECO:0000256" key="1">
    <source>
        <dbReference type="SAM" id="MobiDB-lite"/>
    </source>
</evidence>
<comment type="caution">
    <text evidence="4">The sequence shown here is derived from an EMBL/GenBank/DDBJ whole genome shotgun (WGS) entry which is preliminary data.</text>
</comment>
<feature type="compositionally biased region" description="Polar residues" evidence="1">
    <location>
        <begin position="745"/>
        <end position="760"/>
    </location>
</feature>
<evidence type="ECO:0000313" key="3">
    <source>
        <dbReference type="EMBL" id="KAJ7025838.1"/>
    </source>
</evidence>
<protein>
    <submittedName>
        <fullName evidence="4">Uncharacterized protein</fullName>
    </submittedName>
</protein>
<feature type="compositionally biased region" description="Basic and acidic residues" evidence="1">
    <location>
        <begin position="785"/>
        <end position="794"/>
    </location>
</feature>